<accession>A0ACB8R838</accession>
<comment type="caution">
    <text evidence="1">The sequence shown here is derived from an EMBL/GenBank/DDBJ whole genome shotgun (WGS) entry which is preliminary data.</text>
</comment>
<organism evidence="1 2">
    <name type="scientific">Auriscalpium vulgare</name>
    <dbReference type="NCBI Taxonomy" id="40419"/>
    <lineage>
        <taxon>Eukaryota</taxon>
        <taxon>Fungi</taxon>
        <taxon>Dikarya</taxon>
        <taxon>Basidiomycota</taxon>
        <taxon>Agaricomycotina</taxon>
        <taxon>Agaricomycetes</taxon>
        <taxon>Russulales</taxon>
        <taxon>Auriscalpiaceae</taxon>
        <taxon>Auriscalpium</taxon>
    </lineage>
</organism>
<keyword evidence="2" id="KW-1185">Reference proteome</keyword>
<reference evidence="1" key="2">
    <citation type="journal article" date="2022" name="New Phytol.">
        <title>Evolutionary transition to the ectomycorrhizal habit in the genomes of a hyperdiverse lineage of mushroom-forming fungi.</title>
        <authorList>
            <person name="Looney B."/>
            <person name="Miyauchi S."/>
            <person name="Morin E."/>
            <person name="Drula E."/>
            <person name="Courty P.E."/>
            <person name="Kohler A."/>
            <person name="Kuo A."/>
            <person name="LaButti K."/>
            <person name="Pangilinan J."/>
            <person name="Lipzen A."/>
            <person name="Riley R."/>
            <person name="Andreopoulos W."/>
            <person name="He G."/>
            <person name="Johnson J."/>
            <person name="Nolan M."/>
            <person name="Tritt A."/>
            <person name="Barry K.W."/>
            <person name="Grigoriev I.V."/>
            <person name="Nagy L.G."/>
            <person name="Hibbett D."/>
            <person name="Henrissat B."/>
            <person name="Matheny P.B."/>
            <person name="Labbe J."/>
            <person name="Martin F.M."/>
        </authorList>
    </citation>
    <scope>NUCLEOTIDE SEQUENCE</scope>
    <source>
        <strain evidence="1">FP105234-sp</strain>
    </source>
</reference>
<proteinExistence type="predicted"/>
<reference evidence="1" key="1">
    <citation type="submission" date="2021-02" db="EMBL/GenBank/DDBJ databases">
        <authorList>
            <consortium name="DOE Joint Genome Institute"/>
            <person name="Ahrendt S."/>
            <person name="Looney B.P."/>
            <person name="Miyauchi S."/>
            <person name="Morin E."/>
            <person name="Drula E."/>
            <person name="Courty P.E."/>
            <person name="Chicoki N."/>
            <person name="Fauchery L."/>
            <person name="Kohler A."/>
            <person name="Kuo A."/>
            <person name="Labutti K."/>
            <person name="Pangilinan J."/>
            <person name="Lipzen A."/>
            <person name="Riley R."/>
            <person name="Andreopoulos W."/>
            <person name="He G."/>
            <person name="Johnson J."/>
            <person name="Barry K.W."/>
            <person name="Grigoriev I.V."/>
            <person name="Nagy L."/>
            <person name="Hibbett D."/>
            <person name="Henrissat B."/>
            <person name="Matheny P.B."/>
            <person name="Labbe J."/>
            <person name="Martin F."/>
        </authorList>
    </citation>
    <scope>NUCLEOTIDE SEQUENCE</scope>
    <source>
        <strain evidence="1">FP105234-sp</strain>
    </source>
</reference>
<sequence>MLLFAHILVAGLTVPSRATTTGVYNSSKTPVGLPWNTYNYCNAPHVNAAHYTRPAGADAGAELVYLNVVMRHHKTPLRPQRTPDNLYPGENALNPAVGWDCSDFLQFNYGGGGAHVYHSTFAPASHPFLDQMWNGTCDEGQLTAGGLRDAVQHGKDFWAVYHHKLGFLRSVDQSEIWVRTSTEDRTMQVASGMLFGMDPATAERSWPVFTQPSTIDSMVPSYSCPGADAIRAAYQSVPTWTDHLQQNSDLKARLDATLGTAGLSAWSSWYDHFFDTFASRTCNGHTLPCNSTGACVSQEDADRVFAIGDFEYNYIWNAAQNSTTYNQLTFGVFFSELAQNFAAFRAGAERHRVRLHVGHDGSMVRLASGLGLGKLAPLRWPALGSEVVMEVWKTGGKSSALFVRVMHEGTPVSSLQWMPIDDFIGLLQAQVPADILQQCTQGN</sequence>
<evidence type="ECO:0000313" key="2">
    <source>
        <dbReference type="Proteomes" id="UP000814033"/>
    </source>
</evidence>
<evidence type="ECO:0000313" key="1">
    <source>
        <dbReference type="EMBL" id="KAI0040100.1"/>
    </source>
</evidence>
<dbReference type="Proteomes" id="UP000814033">
    <property type="component" value="Unassembled WGS sequence"/>
</dbReference>
<protein>
    <submittedName>
        <fullName evidence="1">Phosphoglycerate mutase-like protein</fullName>
    </submittedName>
</protein>
<gene>
    <name evidence="1" type="ORF">FA95DRAFT_1651150</name>
</gene>
<dbReference type="EMBL" id="MU276228">
    <property type="protein sequence ID" value="KAI0040100.1"/>
    <property type="molecule type" value="Genomic_DNA"/>
</dbReference>
<name>A0ACB8R838_9AGAM</name>